<sequence>MTARPDPRGRVPLTLGVPDGVDEEGIQRLVHGFYDAVRQDDVIGPVFGRAIADEAWPVHLAKMCDFWSSVLLKTRRYEGRPLAPHLRLPDLSDAHFARWLGLFAETARRTFDAEAAEIVIAYAERIANSFRLSRAMHAGEDTMHLRPIAAPPASR</sequence>
<dbReference type="Gene3D" id="1.10.490.10">
    <property type="entry name" value="Globins"/>
    <property type="match status" value="1"/>
</dbReference>
<comment type="caution">
    <text evidence="1">The sequence shown here is derived from an EMBL/GenBank/DDBJ whole genome shotgun (WGS) entry which is preliminary data.</text>
</comment>
<dbReference type="InterPro" id="IPR009050">
    <property type="entry name" value="Globin-like_sf"/>
</dbReference>
<dbReference type="Proteomes" id="UP001223743">
    <property type="component" value="Unassembled WGS sequence"/>
</dbReference>
<dbReference type="EMBL" id="JAUSWJ010000001">
    <property type="protein sequence ID" value="MDQ0514819.1"/>
    <property type="molecule type" value="Genomic_DNA"/>
</dbReference>
<organism evidence="1 2">
    <name type="scientific">Kaistia geumhonensis</name>
    <dbReference type="NCBI Taxonomy" id="410839"/>
    <lineage>
        <taxon>Bacteria</taxon>
        <taxon>Pseudomonadati</taxon>
        <taxon>Pseudomonadota</taxon>
        <taxon>Alphaproteobacteria</taxon>
        <taxon>Hyphomicrobiales</taxon>
        <taxon>Kaistiaceae</taxon>
        <taxon>Kaistia</taxon>
    </lineage>
</organism>
<dbReference type="CDD" id="cd08916">
    <property type="entry name" value="TrHb3_P"/>
    <property type="match status" value="1"/>
</dbReference>
<accession>A0ABU0M1J1</accession>
<dbReference type="RefSeq" id="WP_266281747.1">
    <property type="nucleotide sequence ID" value="NZ_JAPKNF010000001.1"/>
</dbReference>
<dbReference type="SUPFAM" id="SSF46458">
    <property type="entry name" value="Globin-like"/>
    <property type="match status" value="1"/>
</dbReference>
<protein>
    <submittedName>
        <fullName evidence="1">Hemoglobin</fullName>
    </submittedName>
</protein>
<dbReference type="InterPro" id="IPR012292">
    <property type="entry name" value="Globin/Proto"/>
</dbReference>
<proteinExistence type="predicted"/>
<evidence type="ECO:0000313" key="2">
    <source>
        <dbReference type="Proteomes" id="UP001223743"/>
    </source>
</evidence>
<gene>
    <name evidence="1" type="ORF">QO015_000432</name>
</gene>
<name>A0ABU0M1J1_9HYPH</name>
<evidence type="ECO:0000313" key="1">
    <source>
        <dbReference type="EMBL" id="MDQ0514819.1"/>
    </source>
</evidence>
<keyword evidence="2" id="KW-1185">Reference proteome</keyword>
<reference evidence="1 2" key="1">
    <citation type="submission" date="2023-07" db="EMBL/GenBank/DDBJ databases">
        <title>Genomic Encyclopedia of Type Strains, Phase IV (KMG-IV): sequencing the most valuable type-strain genomes for metagenomic binning, comparative biology and taxonomic classification.</title>
        <authorList>
            <person name="Goeker M."/>
        </authorList>
    </citation>
    <scope>NUCLEOTIDE SEQUENCE [LARGE SCALE GENOMIC DNA]</scope>
    <source>
        <strain evidence="1 2">B1-1</strain>
    </source>
</reference>